<accession>A0ABU2NKY1</accession>
<keyword evidence="4" id="KW-1185">Reference proteome</keyword>
<keyword evidence="2" id="KW-1133">Transmembrane helix</keyword>
<evidence type="ECO:0000256" key="1">
    <source>
        <dbReference type="SAM" id="MobiDB-lite"/>
    </source>
</evidence>
<evidence type="ECO:0000256" key="2">
    <source>
        <dbReference type="SAM" id="Phobius"/>
    </source>
</evidence>
<comment type="caution">
    <text evidence="3">The sequence shown here is derived from an EMBL/GenBank/DDBJ whole genome shotgun (WGS) entry which is preliminary data.</text>
</comment>
<gene>
    <name evidence="3" type="ORF">RM445_27400</name>
</gene>
<protein>
    <submittedName>
        <fullName evidence="3">LysM peptidoglycan-binding domain-containing protein</fullName>
    </submittedName>
</protein>
<organism evidence="3 4">
    <name type="scientific">Pseudonocardia charpentierae</name>
    <dbReference type="NCBI Taxonomy" id="3075545"/>
    <lineage>
        <taxon>Bacteria</taxon>
        <taxon>Bacillati</taxon>
        <taxon>Actinomycetota</taxon>
        <taxon>Actinomycetes</taxon>
        <taxon>Pseudonocardiales</taxon>
        <taxon>Pseudonocardiaceae</taxon>
        <taxon>Pseudonocardia</taxon>
    </lineage>
</organism>
<name>A0ABU2NKY1_9PSEU</name>
<dbReference type="EMBL" id="JAVREJ010000028">
    <property type="protein sequence ID" value="MDT0353244.1"/>
    <property type="molecule type" value="Genomic_DNA"/>
</dbReference>
<evidence type="ECO:0000313" key="4">
    <source>
        <dbReference type="Proteomes" id="UP001183202"/>
    </source>
</evidence>
<sequence>MSSGGDMRERVEHGEVGRTGSGQAAGRRPGRWADQWVRRWDGRRPAPGPRPVRPAGALVLVRPLEAPRPVREAAPGAGVDLRRARAWSDGVPGGASGPRLLVRRAHPSVRVGARSVWRRAVAGVVMVAASAAVVVALGLLARVAEPAPAPAAVPVAVPAPVVVTVEPGETVWDVAARVAPGRPGAEVAAVAERIVADNALHSVRPEPGQVLRVAGG</sequence>
<feature type="region of interest" description="Disordered" evidence="1">
    <location>
        <begin position="1"/>
        <end position="33"/>
    </location>
</feature>
<keyword evidence="2" id="KW-0472">Membrane</keyword>
<proteinExistence type="predicted"/>
<feature type="compositionally biased region" description="Basic and acidic residues" evidence="1">
    <location>
        <begin position="1"/>
        <end position="16"/>
    </location>
</feature>
<reference evidence="4" key="1">
    <citation type="submission" date="2023-07" db="EMBL/GenBank/DDBJ databases">
        <title>30 novel species of actinomycetes from the DSMZ collection.</title>
        <authorList>
            <person name="Nouioui I."/>
        </authorList>
    </citation>
    <scope>NUCLEOTIDE SEQUENCE [LARGE SCALE GENOMIC DNA]</scope>
    <source>
        <strain evidence="4">DSM 45834</strain>
    </source>
</reference>
<dbReference type="RefSeq" id="WP_311559756.1">
    <property type="nucleotide sequence ID" value="NZ_JAVREJ010000028.1"/>
</dbReference>
<dbReference type="Proteomes" id="UP001183202">
    <property type="component" value="Unassembled WGS sequence"/>
</dbReference>
<keyword evidence="2" id="KW-0812">Transmembrane</keyword>
<feature type="transmembrane region" description="Helical" evidence="2">
    <location>
        <begin position="120"/>
        <end position="141"/>
    </location>
</feature>
<evidence type="ECO:0000313" key="3">
    <source>
        <dbReference type="EMBL" id="MDT0353244.1"/>
    </source>
</evidence>